<protein>
    <submittedName>
        <fullName evidence="2">Pyridoxamine 5'-phosphate oxidase family protein</fullName>
    </submittedName>
</protein>
<dbReference type="InterPro" id="IPR012349">
    <property type="entry name" value="Split_barrel_FMN-bd"/>
</dbReference>
<feature type="compositionally biased region" description="Polar residues" evidence="1">
    <location>
        <begin position="1"/>
        <end position="12"/>
    </location>
</feature>
<dbReference type="RefSeq" id="WP_190694361.1">
    <property type="nucleotide sequence ID" value="NZ_JAMPKX010000001.1"/>
</dbReference>
<proteinExistence type="predicted"/>
<reference evidence="2 3" key="1">
    <citation type="submission" date="2022-04" db="EMBL/GenBank/DDBJ databases">
        <title>Positive selection, recombination, and allopatry shape intraspecific diversity of widespread and dominant cyanobacteria.</title>
        <authorList>
            <person name="Wei J."/>
            <person name="Shu W."/>
            <person name="Hu C."/>
        </authorList>
    </citation>
    <scope>NUCLEOTIDE SEQUENCE [LARGE SCALE GENOMIC DNA]</scope>
    <source>
        <strain evidence="2 3">DQ-A4</strain>
    </source>
</reference>
<dbReference type="SUPFAM" id="SSF50475">
    <property type="entry name" value="FMN-binding split barrel"/>
    <property type="match status" value="1"/>
</dbReference>
<name>A0ABV0K003_9CYAN</name>
<dbReference type="Proteomes" id="UP001482513">
    <property type="component" value="Unassembled WGS sequence"/>
</dbReference>
<dbReference type="Pfam" id="PF12900">
    <property type="entry name" value="Pyridox_ox_2"/>
    <property type="match status" value="1"/>
</dbReference>
<evidence type="ECO:0000313" key="3">
    <source>
        <dbReference type="Proteomes" id="UP001482513"/>
    </source>
</evidence>
<comment type="caution">
    <text evidence="2">The sequence shown here is derived from an EMBL/GenBank/DDBJ whole genome shotgun (WGS) entry which is preliminary data.</text>
</comment>
<feature type="region of interest" description="Disordered" evidence="1">
    <location>
        <begin position="1"/>
        <end position="22"/>
    </location>
</feature>
<dbReference type="PANTHER" id="PTHR34071:SF2">
    <property type="entry name" value="FLAVIN-NUCLEOTIDE-BINDING PROTEIN"/>
    <property type="match status" value="1"/>
</dbReference>
<gene>
    <name evidence="2" type="ORF">NC992_04390</name>
</gene>
<organism evidence="2 3">
    <name type="scientific">Leptolyngbya subtilissima DQ-A4</name>
    <dbReference type="NCBI Taxonomy" id="2933933"/>
    <lineage>
        <taxon>Bacteria</taxon>
        <taxon>Bacillati</taxon>
        <taxon>Cyanobacteriota</taxon>
        <taxon>Cyanophyceae</taxon>
        <taxon>Leptolyngbyales</taxon>
        <taxon>Leptolyngbyaceae</taxon>
        <taxon>Leptolyngbya group</taxon>
        <taxon>Leptolyngbya</taxon>
    </lineage>
</organism>
<dbReference type="Gene3D" id="2.30.110.10">
    <property type="entry name" value="Electron Transport, Fmn-binding Protein, Chain A"/>
    <property type="match status" value="1"/>
</dbReference>
<evidence type="ECO:0000313" key="2">
    <source>
        <dbReference type="EMBL" id="MEP0946105.1"/>
    </source>
</evidence>
<evidence type="ECO:0000256" key="1">
    <source>
        <dbReference type="SAM" id="MobiDB-lite"/>
    </source>
</evidence>
<accession>A0ABV0K003</accession>
<dbReference type="PANTHER" id="PTHR34071">
    <property type="entry name" value="5-NITROIMIDAZOLE ANTIBIOTICS RESISTANCE PROTEIN, NIMA-FAMILY-RELATED PROTEIN-RELATED"/>
    <property type="match status" value="1"/>
</dbReference>
<keyword evidence="3" id="KW-1185">Reference proteome</keyword>
<dbReference type="InterPro" id="IPR024747">
    <property type="entry name" value="Pyridox_Oxase-rel"/>
</dbReference>
<sequence length="219" mass="23705">MSPESFSPTPRTQVKRLPQRASYDRPQAHAILDEGLVCHLGFVAQGQPFVIPTAYGRMGDRVYIHGSPASRLLTTLEQGVEVCLTVTLLDGLVLARSAFHHSMNYRSVVLFGTATRVDDANEKLTALKAFTDHVVPGRWDEVRPPTTSELVGTLVLALPIAEASVKVRIGPPLDAAADYALPVWAGEIPLAVTAAAPITDPQCSPKVAIPDYAQRYRRG</sequence>
<dbReference type="EMBL" id="JAMPKX010000001">
    <property type="protein sequence ID" value="MEP0946105.1"/>
    <property type="molecule type" value="Genomic_DNA"/>
</dbReference>